<dbReference type="GO" id="GO:0008270">
    <property type="term" value="F:zinc ion binding"/>
    <property type="evidence" value="ECO:0007669"/>
    <property type="project" value="InterPro"/>
</dbReference>
<protein>
    <recommendedName>
        <fullName evidence="6">beta-lactamase</fullName>
        <ecNumber evidence="6">3.5.2.6</ecNumber>
    </recommendedName>
</protein>
<dbReference type="PROSITE" id="PS00744">
    <property type="entry name" value="BETA_LACTAMASE_B_2"/>
    <property type="match status" value="1"/>
</dbReference>
<dbReference type="GO" id="GO:0008800">
    <property type="term" value="F:beta-lactamase activity"/>
    <property type="evidence" value="ECO:0007669"/>
    <property type="project" value="UniProtKB-EC"/>
</dbReference>
<dbReference type="Proteomes" id="UP000294498">
    <property type="component" value="Unassembled WGS sequence"/>
</dbReference>
<dbReference type="EMBL" id="SODV01000002">
    <property type="protein sequence ID" value="TDW97039.1"/>
    <property type="molecule type" value="Genomic_DNA"/>
</dbReference>
<keyword evidence="8" id="KW-0732">Signal</keyword>
<comment type="caution">
    <text evidence="14">The sequence shown here is derived from an EMBL/GenBank/DDBJ whole genome shotgun (WGS) entry which is preliminary data.</text>
</comment>
<gene>
    <name evidence="14" type="ORF">EDB95_4876</name>
</gene>
<evidence type="ECO:0000256" key="7">
    <source>
        <dbReference type="ARBA" id="ARBA00022723"/>
    </source>
</evidence>
<evidence type="ECO:0000259" key="13">
    <source>
        <dbReference type="SMART" id="SM00849"/>
    </source>
</evidence>
<keyword evidence="11" id="KW-0862">Zinc</keyword>
<dbReference type="InterPro" id="IPR001018">
    <property type="entry name" value="Beta-lactamase_class-B_CS"/>
</dbReference>
<dbReference type="Pfam" id="PF00753">
    <property type="entry name" value="Lactamase_B"/>
    <property type="match status" value="1"/>
</dbReference>
<evidence type="ECO:0000256" key="12">
    <source>
        <dbReference type="ARBA" id="ARBA00023251"/>
    </source>
</evidence>
<evidence type="ECO:0000256" key="11">
    <source>
        <dbReference type="ARBA" id="ARBA00022833"/>
    </source>
</evidence>
<dbReference type="PANTHER" id="PTHR42951:SF4">
    <property type="entry name" value="ACYL-COENZYME A THIOESTERASE MBLAC2"/>
    <property type="match status" value="1"/>
</dbReference>
<evidence type="ECO:0000256" key="3">
    <source>
        <dbReference type="ARBA" id="ARBA00004418"/>
    </source>
</evidence>
<evidence type="ECO:0000256" key="8">
    <source>
        <dbReference type="ARBA" id="ARBA00022729"/>
    </source>
</evidence>
<dbReference type="NCBIfam" id="NF012229">
    <property type="entry name" value="bla_class_B_core"/>
    <property type="match status" value="1"/>
</dbReference>
<dbReference type="SMART" id="SM00849">
    <property type="entry name" value="Lactamase_B"/>
    <property type="match status" value="1"/>
</dbReference>
<evidence type="ECO:0000256" key="5">
    <source>
        <dbReference type="ARBA" id="ARBA00011245"/>
    </source>
</evidence>
<keyword evidence="12" id="KW-0046">Antibiotic resistance</keyword>
<dbReference type="PANTHER" id="PTHR42951">
    <property type="entry name" value="METALLO-BETA-LACTAMASE DOMAIN-CONTAINING"/>
    <property type="match status" value="1"/>
</dbReference>
<evidence type="ECO:0000256" key="4">
    <source>
        <dbReference type="ARBA" id="ARBA00005250"/>
    </source>
</evidence>
<evidence type="ECO:0000313" key="14">
    <source>
        <dbReference type="EMBL" id="TDW97039.1"/>
    </source>
</evidence>
<comment type="cofactor">
    <cofactor evidence="2">
        <name>Zn(2+)</name>
        <dbReference type="ChEBI" id="CHEBI:29105"/>
    </cofactor>
</comment>
<dbReference type="GO" id="GO:0017001">
    <property type="term" value="P:antibiotic catabolic process"/>
    <property type="evidence" value="ECO:0007669"/>
    <property type="project" value="InterPro"/>
</dbReference>
<dbReference type="EC" id="3.5.2.6" evidence="6"/>
<keyword evidence="10" id="KW-0378">Hydrolase</keyword>
<dbReference type="AlphaFoldDB" id="A0A4R8DH58"/>
<keyword evidence="7" id="KW-0479">Metal-binding</keyword>
<dbReference type="OrthoDB" id="9769598at2"/>
<dbReference type="GO" id="GO:0046677">
    <property type="term" value="P:response to antibiotic"/>
    <property type="evidence" value="ECO:0007669"/>
    <property type="project" value="UniProtKB-KW"/>
</dbReference>
<accession>A0A4R8DH58</accession>
<evidence type="ECO:0000313" key="15">
    <source>
        <dbReference type="Proteomes" id="UP000294498"/>
    </source>
</evidence>
<evidence type="ECO:0000256" key="1">
    <source>
        <dbReference type="ARBA" id="ARBA00001526"/>
    </source>
</evidence>
<dbReference type="RefSeq" id="WP_133998549.1">
    <property type="nucleotide sequence ID" value="NZ_SODV01000002.1"/>
</dbReference>
<sequence>MKYTLLALALIAWPGPPPLTITHLTGDCYVYTTYRPVGGEPYPANSMFLVTGKGVVMFDVPWDTTQYQPLFDSISTRFHQPVVLCISTHFHDDRTAGLSFLKQRGIPTWSSALTRELCVLHHNDVAENVFTKDTTFTVGNYSFSTFYPGAGHTTDNIVIWVPKARVLYGGCFVKSTEAPGLGNLADADPVAWPVSLQRLMKAFPDPDFVIPGHLGWTDKESLRHTARLLQAYKGGQ</sequence>
<proteinExistence type="inferred from homology"/>
<comment type="similarity">
    <text evidence="4">Belongs to the metallo-beta-lactamase superfamily. Class-B beta-lactamase family.</text>
</comment>
<evidence type="ECO:0000256" key="6">
    <source>
        <dbReference type="ARBA" id="ARBA00012865"/>
    </source>
</evidence>
<dbReference type="Gene3D" id="3.60.15.10">
    <property type="entry name" value="Ribonuclease Z/Hydroxyacylglutathione hydrolase-like"/>
    <property type="match status" value="1"/>
</dbReference>
<dbReference type="NCBIfam" id="NF033088">
    <property type="entry name" value="bla_subclass_B1"/>
    <property type="match status" value="1"/>
</dbReference>
<dbReference type="InterPro" id="IPR058199">
    <property type="entry name" value="BlaB//VIM/IMP-1"/>
</dbReference>
<dbReference type="GO" id="GO:0042597">
    <property type="term" value="C:periplasmic space"/>
    <property type="evidence" value="ECO:0007669"/>
    <property type="project" value="UniProtKB-SubCell"/>
</dbReference>
<reference evidence="14 15" key="1">
    <citation type="submission" date="2019-03" db="EMBL/GenBank/DDBJ databases">
        <title>Genomic Encyclopedia of Type Strains, Phase IV (KMG-IV): sequencing the most valuable type-strain genomes for metagenomic binning, comparative biology and taxonomic classification.</title>
        <authorList>
            <person name="Goeker M."/>
        </authorList>
    </citation>
    <scope>NUCLEOTIDE SEQUENCE [LARGE SCALE GENOMIC DNA]</scope>
    <source>
        <strain evidence="14 15">DSM 100059</strain>
    </source>
</reference>
<comment type="subunit">
    <text evidence="5">Monomer.</text>
</comment>
<comment type="catalytic activity">
    <reaction evidence="1">
        <text>a beta-lactam + H2O = a substituted beta-amino acid</text>
        <dbReference type="Rhea" id="RHEA:20401"/>
        <dbReference type="ChEBI" id="CHEBI:15377"/>
        <dbReference type="ChEBI" id="CHEBI:35627"/>
        <dbReference type="ChEBI" id="CHEBI:140347"/>
        <dbReference type="EC" id="3.5.2.6"/>
    </reaction>
</comment>
<keyword evidence="15" id="KW-1185">Reference proteome</keyword>
<dbReference type="InterPro" id="IPR036866">
    <property type="entry name" value="RibonucZ/Hydroxyglut_hydro"/>
</dbReference>
<dbReference type="InterPro" id="IPR001279">
    <property type="entry name" value="Metallo-B-lactamas"/>
</dbReference>
<organism evidence="14 15">
    <name type="scientific">Dinghuibacter silviterrae</name>
    <dbReference type="NCBI Taxonomy" id="1539049"/>
    <lineage>
        <taxon>Bacteria</taxon>
        <taxon>Pseudomonadati</taxon>
        <taxon>Bacteroidota</taxon>
        <taxon>Chitinophagia</taxon>
        <taxon>Chitinophagales</taxon>
        <taxon>Chitinophagaceae</taxon>
        <taxon>Dinghuibacter</taxon>
    </lineage>
</organism>
<dbReference type="SUPFAM" id="SSF56281">
    <property type="entry name" value="Metallo-hydrolase/oxidoreductase"/>
    <property type="match status" value="1"/>
</dbReference>
<comment type="subcellular location">
    <subcellularLocation>
        <location evidence="3">Periplasm</location>
    </subcellularLocation>
</comment>
<evidence type="ECO:0000256" key="9">
    <source>
        <dbReference type="ARBA" id="ARBA00022764"/>
    </source>
</evidence>
<name>A0A4R8DH58_9BACT</name>
<keyword evidence="9" id="KW-0574">Periplasm</keyword>
<evidence type="ECO:0000256" key="10">
    <source>
        <dbReference type="ARBA" id="ARBA00022801"/>
    </source>
</evidence>
<evidence type="ECO:0000256" key="2">
    <source>
        <dbReference type="ARBA" id="ARBA00001947"/>
    </source>
</evidence>
<dbReference type="InterPro" id="IPR050855">
    <property type="entry name" value="NDM-1-like"/>
</dbReference>
<feature type="domain" description="Metallo-beta-lactamase" evidence="13">
    <location>
        <begin position="43"/>
        <end position="213"/>
    </location>
</feature>